<dbReference type="PANTHER" id="PTHR11731">
    <property type="entry name" value="PROTEASE FAMILY S9B,C DIPEPTIDYL-PEPTIDASE IV-RELATED"/>
    <property type="match status" value="1"/>
</dbReference>
<evidence type="ECO:0000259" key="4">
    <source>
        <dbReference type="Pfam" id="PF00326"/>
    </source>
</evidence>
<feature type="chain" id="PRO_5047415156" evidence="3">
    <location>
        <begin position="21"/>
        <end position="725"/>
    </location>
</feature>
<comment type="caution">
    <text evidence="6">The sequence shown here is derived from an EMBL/GenBank/DDBJ whole genome shotgun (WGS) entry which is preliminary data.</text>
</comment>
<feature type="signal peptide" evidence="3">
    <location>
        <begin position="1"/>
        <end position="20"/>
    </location>
</feature>
<feature type="domain" description="Peptidase S9 prolyl oligopeptidase catalytic" evidence="4">
    <location>
        <begin position="530"/>
        <end position="725"/>
    </location>
</feature>
<dbReference type="InterPro" id="IPR001375">
    <property type="entry name" value="Peptidase_S9_cat"/>
</dbReference>
<evidence type="ECO:0000313" key="6">
    <source>
        <dbReference type="EMBL" id="MDT0294168.1"/>
    </source>
</evidence>
<dbReference type="Pfam" id="PF00326">
    <property type="entry name" value="Peptidase_S9"/>
    <property type="match status" value="1"/>
</dbReference>
<dbReference type="EMBL" id="JAVRBG010000004">
    <property type="protein sequence ID" value="MDT0294168.1"/>
    <property type="molecule type" value="Genomic_DNA"/>
</dbReference>
<evidence type="ECO:0000259" key="5">
    <source>
        <dbReference type="Pfam" id="PF00930"/>
    </source>
</evidence>
<proteinExistence type="predicted"/>
<sequence length="725" mass="82921">MKIFKFALVVFLTTTSLLSAQNKQVTLEEIWGGAFRQEYLQALRSLNNGEEYVVQDYDRSAKTMNVDVYSYKTGKKTRTLISSSAIDGLDIFQTYSLNDTEEKAILGTNIEGIFRRSTKGVFYVYDLASKKLIQISEDKIQEPTLSPNGDKVAYVFKNNIYTKDLASGKVTQVTKDGVDNKIINGVTDWVYEEEFMLVQAYQWNKDGSKIAFLRFDETQVPEFSMDMYGTYGKQLYPTQEVFKYPKAGENNSDVSLHMYDVKSGKTSAVNLKKEYEYLPRIKWTNDANVLTLQAMNRHQNNLDLIAVNASNNESHVILNEQDDAYIDVTDNLTFLNDNSFIWTSEKDGWNHIYHYNKDGKLIDQVTDGEWEVTNYYGFDPKTGRIYFQSTENGSINRDVFSIRSNGKNKVQLTQKRGTNSADFSADFTYFINTYTSATTPNEFTLHQAKNGKKIRDIKDNKELLNQLKPYDFSKREFSTISVNGNDLNMWMIKPSNFDPTKEYPLFMYQYSGPGSQSVSNTFSGSNDYWYQLLANEGYIVACVDGRGTGFKGADFKKLTQNELGKYEVEDQIDAAKLLGNRDYINADRIGIWGWSYGGFMSSNALLKGNDTFKMAIAVAPVTSWRFYDSIYTERYMTTPQENASGYDENSPINHVDKLKGEYLLIHGGGDDNVHVQNTMQMIEALIQANKQFDWAIYPDKDHGIYGGNTRLHLYTKMTNFIKENL</sequence>
<gene>
    <name evidence="6" type="ORF">RLT85_05935</name>
</gene>
<dbReference type="PANTHER" id="PTHR11731:SF193">
    <property type="entry name" value="DIPEPTIDYL PEPTIDASE 9"/>
    <property type="match status" value="1"/>
</dbReference>
<dbReference type="SUPFAM" id="SSF82171">
    <property type="entry name" value="DPP6 N-terminal domain-like"/>
    <property type="match status" value="1"/>
</dbReference>
<keyword evidence="2" id="KW-0378">Hydrolase</keyword>
<evidence type="ECO:0000256" key="2">
    <source>
        <dbReference type="ARBA" id="ARBA00022801"/>
    </source>
</evidence>
<name>A0ABU2KHH0_9FLAO</name>
<dbReference type="PROSITE" id="PS00708">
    <property type="entry name" value="PRO_ENDOPEP_SER"/>
    <property type="match status" value="1"/>
</dbReference>
<organism evidence="6 7">
    <name type="scientific">Mesonia ostreae</name>
    <dbReference type="NCBI Taxonomy" id="861110"/>
    <lineage>
        <taxon>Bacteria</taxon>
        <taxon>Pseudomonadati</taxon>
        <taxon>Bacteroidota</taxon>
        <taxon>Flavobacteriia</taxon>
        <taxon>Flavobacteriales</taxon>
        <taxon>Flavobacteriaceae</taxon>
        <taxon>Mesonia</taxon>
    </lineage>
</organism>
<dbReference type="SUPFAM" id="SSF53474">
    <property type="entry name" value="alpha/beta-Hydrolases"/>
    <property type="match status" value="1"/>
</dbReference>
<dbReference type="InterPro" id="IPR002471">
    <property type="entry name" value="Pept_S9_AS"/>
</dbReference>
<reference evidence="7" key="1">
    <citation type="submission" date="2023-07" db="EMBL/GenBank/DDBJ databases">
        <title>Isolating and identifying novel microbial strains from the Mariana Trench.</title>
        <authorList>
            <person name="Fu H."/>
        </authorList>
    </citation>
    <scope>NUCLEOTIDE SEQUENCE [LARGE SCALE GENOMIC DNA]</scope>
    <source>
        <strain evidence="7">T-y2</strain>
    </source>
</reference>
<protein>
    <submittedName>
        <fullName evidence="6">S9 family peptidase</fullName>
    </submittedName>
</protein>
<feature type="domain" description="Dipeptidylpeptidase IV N-terminal" evidence="5">
    <location>
        <begin position="101"/>
        <end position="440"/>
    </location>
</feature>
<dbReference type="RefSeq" id="WP_311401116.1">
    <property type="nucleotide sequence ID" value="NZ_JAVRBG010000004.1"/>
</dbReference>
<keyword evidence="1" id="KW-0645">Protease</keyword>
<evidence type="ECO:0000313" key="7">
    <source>
        <dbReference type="Proteomes" id="UP001182991"/>
    </source>
</evidence>
<dbReference type="Proteomes" id="UP001182991">
    <property type="component" value="Unassembled WGS sequence"/>
</dbReference>
<dbReference type="InterPro" id="IPR050278">
    <property type="entry name" value="Serine_Prot_S9B/DPPIV"/>
</dbReference>
<accession>A0ABU2KHH0</accession>
<dbReference type="Gene3D" id="2.140.10.30">
    <property type="entry name" value="Dipeptidylpeptidase IV, N-terminal domain"/>
    <property type="match status" value="1"/>
</dbReference>
<dbReference type="Gene3D" id="3.40.50.1820">
    <property type="entry name" value="alpha/beta hydrolase"/>
    <property type="match status" value="1"/>
</dbReference>
<keyword evidence="7" id="KW-1185">Reference proteome</keyword>
<dbReference type="InterPro" id="IPR029058">
    <property type="entry name" value="AB_hydrolase_fold"/>
</dbReference>
<dbReference type="InterPro" id="IPR002469">
    <property type="entry name" value="Peptidase_S9B_N"/>
</dbReference>
<evidence type="ECO:0000256" key="1">
    <source>
        <dbReference type="ARBA" id="ARBA00022670"/>
    </source>
</evidence>
<evidence type="ECO:0000256" key="3">
    <source>
        <dbReference type="SAM" id="SignalP"/>
    </source>
</evidence>
<dbReference type="Pfam" id="PF00930">
    <property type="entry name" value="DPPIV_N"/>
    <property type="match status" value="1"/>
</dbReference>
<keyword evidence="3" id="KW-0732">Signal</keyword>